<comment type="subcellular location">
    <subcellularLocation>
        <location evidence="1 6">Nucleus</location>
    </subcellularLocation>
</comment>
<dbReference type="GO" id="GO:0003700">
    <property type="term" value="F:DNA-binding transcription factor activity"/>
    <property type="evidence" value="ECO:0007669"/>
    <property type="project" value="InterPro"/>
</dbReference>
<evidence type="ECO:0000313" key="8">
    <source>
        <dbReference type="EMBL" id="CAD7394397.1"/>
    </source>
</evidence>
<evidence type="ECO:0000259" key="7">
    <source>
        <dbReference type="PROSITE" id="PS50039"/>
    </source>
</evidence>
<dbReference type="GO" id="GO:0000987">
    <property type="term" value="F:cis-regulatory region sequence-specific DNA binding"/>
    <property type="evidence" value="ECO:0007669"/>
    <property type="project" value="TreeGrafter"/>
</dbReference>
<evidence type="ECO:0000256" key="6">
    <source>
        <dbReference type="PROSITE-ProRule" id="PRU00089"/>
    </source>
</evidence>
<dbReference type="PRINTS" id="PR00053">
    <property type="entry name" value="FORKHEAD"/>
</dbReference>
<dbReference type="SMART" id="SM00339">
    <property type="entry name" value="FH"/>
    <property type="match status" value="1"/>
</dbReference>
<evidence type="ECO:0000256" key="5">
    <source>
        <dbReference type="ARBA" id="ARBA00023242"/>
    </source>
</evidence>
<dbReference type="Pfam" id="PF00250">
    <property type="entry name" value="Forkhead"/>
    <property type="match status" value="1"/>
</dbReference>
<dbReference type="InterPro" id="IPR030456">
    <property type="entry name" value="TF_fork_head_CS_2"/>
</dbReference>
<dbReference type="Gene3D" id="1.10.10.10">
    <property type="entry name" value="Winged helix-like DNA-binding domain superfamily/Winged helix DNA-binding domain"/>
    <property type="match status" value="1"/>
</dbReference>
<dbReference type="PANTHER" id="PTHR13962:SF17">
    <property type="entry name" value="FORKHEAD BOX PROTEIN N4"/>
    <property type="match status" value="1"/>
</dbReference>
<gene>
    <name evidence="8" type="ORF">TCEB3V08_LOCUS2322</name>
</gene>
<organism evidence="8">
    <name type="scientific">Timema cristinae</name>
    <name type="common">Walking stick</name>
    <dbReference type="NCBI Taxonomy" id="61476"/>
    <lineage>
        <taxon>Eukaryota</taxon>
        <taxon>Metazoa</taxon>
        <taxon>Ecdysozoa</taxon>
        <taxon>Arthropoda</taxon>
        <taxon>Hexapoda</taxon>
        <taxon>Insecta</taxon>
        <taxon>Pterygota</taxon>
        <taxon>Neoptera</taxon>
        <taxon>Polyneoptera</taxon>
        <taxon>Phasmatodea</taxon>
        <taxon>Timematodea</taxon>
        <taxon>Timematoidea</taxon>
        <taxon>Timematidae</taxon>
        <taxon>Timema</taxon>
    </lineage>
</organism>
<accession>A0A7R9GRV6</accession>
<evidence type="ECO:0000256" key="2">
    <source>
        <dbReference type="ARBA" id="ARBA00023015"/>
    </source>
</evidence>
<keyword evidence="2" id="KW-0805">Transcription regulation</keyword>
<dbReference type="AlphaFoldDB" id="A0A7R9GRV6"/>
<proteinExistence type="predicted"/>
<protein>
    <recommendedName>
        <fullName evidence="7">Fork-head domain-containing protein</fullName>
    </recommendedName>
</protein>
<feature type="DNA-binding region" description="Fork-head" evidence="6">
    <location>
        <begin position="217"/>
        <end position="308"/>
    </location>
</feature>
<sequence>MIGPDLYKCTDRDLILIKPMDVNLEKSVSKNNNKLIFERSYNNTKFESSNLKRLCSDKNNCGNKLQKLSSGRKTLEIIVVNGKWDTSQKIPSVIAEMHTVNLDDSSSWNDDCERKQFSENYSDDSAISLQGSDFTEESEDSDKCSDDPKNLSWLLDFKVDSLFHGLLQDGGCEASPTYVEDECPSGLKKRSSYKEVEVNYIQEHPEEHPQQQPSNKKPPFTYTELIEQALQERGELTVSEIYHWIYQHFPYYKATDDRWKNSVRHNLSINPYFRKGGKVAQGAGHLWRVAKKDDENSYVAMQKRQRMTSYLANTAPVLDEVQLATASIEVKESMDMEKEDSGYEHLLLNSSQDMSLERSAEEILNGVKKDVEVQYLIPSRDATGEDCTVETLTLYPMDPCYPNPDPDFLNPVSKEVVVEESGLSTTSDHLEAPYIITDLNPVSLGLNIEDADAIFANDINFQYYELS</sequence>
<feature type="domain" description="Fork-head" evidence="7">
    <location>
        <begin position="217"/>
        <end position="308"/>
    </location>
</feature>
<dbReference type="SUPFAM" id="SSF46785">
    <property type="entry name" value="Winged helix' DNA-binding domain"/>
    <property type="match status" value="1"/>
</dbReference>
<dbReference type="PROSITE" id="PS50039">
    <property type="entry name" value="FORK_HEAD_3"/>
    <property type="match status" value="1"/>
</dbReference>
<evidence type="ECO:0000256" key="4">
    <source>
        <dbReference type="ARBA" id="ARBA00023163"/>
    </source>
</evidence>
<dbReference type="InterPro" id="IPR001766">
    <property type="entry name" value="Fork_head_dom"/>
</dbReference>
<keyword evidence="3 6" id="KW-0238">DNA-binding</keyword>
<dbReference type="InterPro" id="IPR047119">
    <property type="entry name" value="FOXN2/3-like"/>
</dbReference>
<dbReference type="CDD" id="cd00059">
    <property type="entry name" value="FH_FOX"/>
    <property type="match status" value="1"/>
</dbReference>
<dbReference type="InterPro" id="IPR036390">
    <property type="entry name" value="WH_DNA-bd_sf"/>
</dbReference>
<dbReference type="GO" id="GO:0005634">
    <property type="term" value="C:nucleus"/>
    <property type="evidence" value="ECO:0007669"/>
    <property type="project" value="UniProtKB-SubCell"/>
</dbReference>
<keyword evidence="5 6" id="KW-0539">Nucleus</keyword>
<reference evidence="8" key="1">
    <citation type="submission" date="2020-11" db="EMBL/GenBank/DDBJ databases">
        <authorList>
            <person name="Tran Van P."/>
        </authorList>
    </citation>
    <scope>NUCLEOTIDE SEQUENCE</scope>
</reference>
<evidence type="ECO:0000256" key="3">
    <source>
        <dbReference type="ARBA" id="ARBA00023125"/>
    </source>
</evidence>
<dbReference type="InterPro" id="IPR036388">
    <property type="entry name" value="WH-like_DNA-bd_sf"/>
</dbReference>
<dbReference type="PANTHER" id="PTHR13962">
    <property type="entry name" value="FORKHEAD BOX PROTEIN N3-LIKE PROTEIN-RELATED"/>
    <property type="match status" value="1"/>
</dbReference>
<keyword evidence="4" id="KW-0804">Transcription</keyword>
<dbReference type="EMBL" id="OC316948">
    <property type="protein sequence ID" value="CAD7394397.1"/>
    <property type="molecule type" value="Genomic_DNA"/>
</dbReference>
<name>A0A7R9GRV6_TIMCR</name>
<evidence type="ECO:0000256" key="1">
    <source>
        <dbReference type="ARBA" id="ARBA00004123"/>
    </source>
</evidence>
<dbReference type="PROSITE" id="PS00658">
    <property type="entry name" value="FORK_HEAD_2"/>
    <property type="match status" value="1"/>
</dbReference>